<dbReference type="AlphaFoldDB" id="L9WEE1"/>
<dbReference type="InterPro" id="IPR012340">
    <property type="entry name" value="NA-bd_OB-fold"/>
</dbReference>
<dbReference type="InterPro" id="IPR002792">
    <property type="entry name" value="TRAM_dom"/>
</dbReference>
<accession>L9WEE1</accession>
<dbReference type="PATRIC" id="fig|1227500.6.peg.2358"/>
<keyword evidence="1" id="KW-1133">Transmembrane helix</keyword>
<keyword evidence="1" id="KW-0812">Transmembrane</keyword>
<sequence>MQPNCAVVERDRVATAYHDTRTPKVWAAPGSSMLGVTSLLLGMIVIVLFGSWLFKRVRGGTRSTAQQASYERHREAQEREPPVDLGDVRQVAVQEFTDHHSGQRQAVCKIEGFVVFVEEIPTSLDIGDVIEVKILSFNRGHTSATATFLESA</sequence>
<evidence type="ECO:0000256" key="1">
    <source>
        <dbReference type="SAM" id="Phobius"/>
    </source>
</evidence>
<evidence type="ECO:0000313" key="3">
    <source>
        <dbReference type="EMBL" id="ELY47865.1"/>
    </source>
</evidence>
<feature type="domain" description="TRAM" evidence="2">
    <location>
        <begin position="82"/>
        <end position="148"/>
    </location>
</feature>
<organism evidence="3 4">
    <name type="scientific">Natronorubrum bangense JCM 10635</name>
    <dbReference type="NCBI Taxonomy" id="1227500"/>
    <lineage>
        <taxon>Archaea</taxon>
        <taxon>Methanobacteriati</taxon>
        <taxon>Methanobacteriota</taxon>
        <taxon>Stenosarchaea group</taxon>
        <taxon>Halobacteria</taxon>
        <taxon>Halobacteriales</taxon>
        <taxon>Natrialbaceae</taxon>
        <taxon>Natronorubrum</taxon>
    </lineage>
</organism>
<feature type="transmembrane region" description="Helical" evidence="1">
    <location>
        <begin position="33"/>
        <end position="54"/>
    </location>
</feature>
<dbReference type="eggNOG" id="arCOG04655">
    <property type="taxonomic scope" value="Archaea"/>
</dbReference>
<name>L9WEE1_9EURY</name>
<reference evidence="3 4" key="1">
    <citation type="journal article" date="2014" name="PLoS Genet.">
        <title>Phylogenetically driven sequencing of extremely halophilic archaea reveals strategies for static and dynamic osmo-response.</title>
        <authorList>
            <person name="Becker E.A."/>
            <person name="Seitzer P.M."/>
            <person name="Tritt A."/>
            <person name="Larsen D."/>
            <person name="Krusor M."/>
            <person name="Yao A.I."/>
            <person name="Wu D."/>
            <person name="Madern D."/>
            <person name="Eisen J.A."/>
            <person name="Darling A.E."/>
            <person name="Facciotti M.T."/>
        </authorList>
    </citation>
    <scope>NUCLEOTIDE SEQUENCE [LARGE SCALE GENOMIC DNA]</scope>
    <source>
        <strain evidence="3 4">JCM 10635</strain>
    </source>
</reference>
<evidence type="ECO:0000259" key="2">
    <source>
        <dbReference type="PROSITE" id="PS50926"/>
    </source>
</evidence>
<dbReference type="EMBL" id="AOHY01000034">
    <property type="protein sequence ID" value="ELY47865.1"/>
    <property type="molecule type" value="Genomic_DNA"/>
</dbReference>
<dbReference type="Proteomes" id="UP000011690">
    <property type="component" value="Unassembled WGS sequence"/>
</dbReference>
<dbReference type="Gene3D" id="2.40.50.140">
    <property type="entry name" value="Nucleic acid-binding proteins"/>
    <property type="match status" value="1"/>
</dbReference>
<comment type="caution">
    <text evidence="3">The sequence shown here is derived from an EMBL/GenBank/DDBJ whole genome shotgun (WGS) entry which is preliminary data.</text>
</comment>
<keyword evidence="1" id="KW-0472">Membrane</keyword>
<proteinExistence type="predicted"/>
<dbReference type="PROSITE" id="PS50926">
    <property type="entry name" value="TRAM"/>
    <property type="match status" value="1"/>
</dbReference>
<keyword evidence="4" id="KW-1185">Reference proteome</keyword>
<evidence type="ECO:0000313" key="4">
    <source>
        <dbReference type="Proteomes" id="UP000011690"/>
    </source>
</evidence>
<protein>
    <recommendedName>
        <fullName evidence="2">TRAM domain-containing protein</fullName>
    </recommendedName>
</protein>
<gene>
    <name evidence="3" type="ORF">C494_11715</name>
</gene>